<organism evidence="1 2">
    <name type="scientific">Streptacidiphilus cavernicola</name>
    <dbReference type="NCBI Taxonomy" id="3342716"/>
    <lineage>
        <taxon>Bacteria</taxon>
        <taxon>Bacillati</taxon>
        <taxon>Actinomycetota</taxon>
        <taxon>Actinomycetes</taxon>
        <taxon>Kitasatosporales</taxon>
        <taxon>Streptomycetaceae</taxon>
        <taxon>Streptacidiphilus</taxon>
    </lineage>
</organism>
<reference evidence="1 2" key="1">
    <citation type="submission" date="2024-09" db="EMBL/GenBank/DDBJ databases">
        <authorList>
            <person name="Lee S.D."/>
        </authorList>
    </citation>
    <scope>NUCLEOTIDE SEQUENCE [LARGE SCALE GENOMIC DNA]</scope>
    <source>
        <strain evidence="1 2">N8-3</strain>
    </source>
</reference>
<dbReference type="RefSeq" id="WP_380533579.1">
    <property type="nucleotide sequence ID" value="NZ_JBHFAB010000004.1"/>
</dbReference>
<comment type="caution">
    <text evidence="1">The sequence shown here is derived from an EMBL/GenBank/DDBJ whole genome shotgun (WGS) entry which is preliminary data.</text>
</comment>
<dbReference type="EMBL" id="JBHFAB010000004">
    <property type="protein sequence ID" value="MFC1416386.1"/>
    <property type="molecule type" value="Genomic_DNA"/>
</dbReference>
<proteinExistence type="predicted"/>
<accession>A0ABV6VRK4</accession>
<sequence length="84" mass="9253">MALLFIGVDPSTGDGDSPTVWVDPDTKRIFVQGWKPSTEDRQKVYENPAPRHAPGIPDHEDVICIPARMVPILRKACDVAEGLD</sequence>
<protein>
    <recommendedName>
        <fullName evidence="3">DUF429 domain-containing protein</fullName>
    </recommendedName>
</protein>
<name>A0ABV6VRK4_9ACTN</name>
<evidence type="ECO:0000313" key="1">
    <source>
        <dbReference type="EMBL" id="MFC1416386.1"/>
    </source>
</evidence>
<evidence type="ECO:0008006" key="3">
    <source>
        <dbReference type="Google" id="ProtNLM"/>
    </source>
</evidence>
<evidence type="ECO:0000313" key="2">
    <source>
        <dbReference type="Proteomes" id="UP001592531"/>
    </source>
</evidence>
<dbReference type="Proteomes" id="UP001592531">
    <property type="component" value="Unassembled WGS sequence"/>
</dbReference>
<keyword evidence="2" id="KW-1185">Reference proteome</keyword>
<gene>
    <name evidence="1" type="ORF">ACEZDE_06980</name>
</gene>